<dbReference type="GO" id="GO:1990052">
    <property type="term" value="P:ER to chloroplast lipid transport"/>
    <property type="evidence" value="ECO:0007669"/>
    <property type="project" value="InterPro"/>
</dbReference>
<dbReference type="OrthoDB" id="512148at2759"/>
<dbReference type="GO" id="GO:0034196">
    <property type="term" value="P:acylglycerol transport"/>
    <property type="evidence" value="ECO:0007669"/>
    <property type="project" value="InterPro"/>
</dbReference>
<keyword evidence="2" id="KW-1185">Reference proteome</keyword>
<name>A0A1E5W9D4_9POAL</name>
<dbReference type="EMBL" id="LWDX02017062">
    <property type="protein sequence ID" value="OEL33944.1"/>
    <property type="molecule type" value="Genomic_DNA"/>
</dbReference>
<dbReference type="InterPro" id="IPR044160">
    <property type="entry name" value="TGD4-like"/>
</dbReference>
<dbReference type="GO" id="GO:0009941">
    <property type="term" value="C:chloroplast envelope"/>
    <property type="evidence" value="ECO:0007669"/>
    <property type="project" value="TreeGrafter"/>
</dbReference>
<gene>
    <name evidence="1" type="ORF">BAE44_0005036</name>
</gene>
<dbReference type="GO" id="GO:0070300">
    <property type="term" value="F:phosphatidic acid binding"/>
    <property type="evidence" value="ECO:0007669"/>
    <property type="project" value="InterPro"/>
</dbReference>
<protein>
    <submittedName>
        <fullName evidence="1">Protein TRIGALACTOSYLDIACYLGLYCEROL 4, chloroplastic</fullName>
    </submittedName>
</protein>
<proteinExistence type="predicted"/>
<sequence length="494" mass="55348">MLLRRMRWMSEGDGRWELDAETPATMEGTARPVPGDPLPLGLSRGPRVTRPKQLDFLHRFMASPLVPTFSACRDGLSVHHAHLFHLTENWSFTTLEKINVDKLVSVVKEKLANRQEEASWTKDLKKHLHEVMSLGVGTEFLITPDTTLLLELYDIKKGDRGKAIFHHKAKNLDALKLFVSVVTVLNLWIKWMPLCLLQLPHQNVTFQASWPGLFVDKKGVYWDVPLSLSADLASVGSSSGLSYHLLLQQNSGDLKCFGGDEASDVPIALLPGLCAKAAVSIKKSIDAWRKKEDKLKNVQPYDVFLSDSHVSFTGIVGAVASGYLGDCSRRVSIRDETQRSNAFRMFDERNKFSAFADLFASVTFTAQYGNFQTLFLDLTKASARFDIASGSLFLCGASRLAQDFFFSRRPDIETFCDVCPDVTVSLQQQIVGPFSFRVESSVAIDPRSQDHFVRVDDSIFAIDWALKVLGSAKATAWYSPKHQEAMVELRFFET</sequence>
<accession>A0A1E5W9D4</accession>
<evidence type="ECO:0000313" key="1">
    <source>
        <dbReference type="EMBL" id="OEL33944.1"/>
    </source>
</evidence>
<dbReference type="Proteomes" id="UP000095767">
    <property type="component" value="Unassembled WGS sequence"/>
</dbReference>
<comment type="caution">
    <text evidence="1">The sequence shown here is derived from an EMBL/GenBank/DDBJ whole genome shotgun (WGS) entry which is preliminary data.</text>
</comment>
<dbReference type="STRING" id="888268.A0A1E5W9D4"/>
<organism evidence="1 2">
    <name type="scientific">Dichanthelium oligosanthes</name>
    <dbReference type="NCBI Taxonomy" id="888268"/>
    <lineage>
        <taxon>Eukaryota</taxon>
        <taxon>Viridiplantae</taxon>
        <taxon>Streptophyta</taxon>
        <taxon>Embryophyta</taxon>
        <taxon>Tracheophyta</taxon>
        <taxon>Spermatophyta</taxon>
        <taxon>Magnoliopsida</taxon>
        <taxon>Liliopsida</taxon>
        <taxon>Poales</taxon>
        <taxon>Poaceae</taxon>
        <taxon>PACMAD clade</taxon>
        <taxon>Panicoideae</taxon>
        <taxon>Panicodae</taxon>
        <taxon>Paniceae</taxon>
        <taxon>Dichantheliinae</taxon>
        <taxon>Dichanthelium</taxon>
    </lineage>
</organism>
<dbReference type="PANTHER" id="PTHR34954">
    <property type="entry name" value="EXPRESSED PROTEIN"/>
    <property type="match status" value="1"/>
</dbReference>
<evidence type="ECO:0000313" key="2">
    <source>
        <dbReference type="Proteomes" id="UP000095767"/>
    </source>
</evidence>
<dbReference type="PANTHER" id="PTHR34954:SF4">
    <property type="entry name" value="PROTEIN TRIGALACTOSYLDIACYLGLYCEROL 4, CHLOROPLASTIC"/>
    <property type="match status" value="1"/>
</dbReference>
<dbReference type="AlphaFoldDB" id="A0A1E5W9D4"/>
<reference evidence="1 2" key="1">
    <citation type="submission" date="2016-09" db="EMBL/GenBank/DDBJ databases">
        <title>The draft genome of Dichanthelium oligosanthes: A C3 panicoid grass species.</title>
        <authorList>
            <person name="Studer A.J."/>
            <person name="Schnable J.C."/>
            <person name="Brutnell T.P."/>
        </authorList>
    </citation>
    <scope>NUCLEOTIDE SEQUENCE [LARGE SCALE GENOMIC DNA]</scope>
    <source>
        <strain evidence="2">cv. Kellogg 1175</strain>
        <tissue evidence="1">Leaf</tissue>
    </source>
</reference>